<proteinExistence type="predicted"/>
<name>A0A5S3WKW7_9GAMM</name>
<gene>
    <name evidence="1" type="ORF">CWB99_14080</name>
</gene>
<dbReference type="AlphaFoldDB" id="A0A5S3WKW7"/>
<comment type="caution">
    <text evidence="1">The sequence shown here is derived from an EMBL/GenBank/DDBJ whole genome shotgun (WGS) entry which is preliminary data.</text>
</comment>
<organism evidence="1 2">
    <name type="scientific">Pseudoalteromonas rubra</name>
    <dbReference type="NCBI Taxonomy" id="43658"/>
    <lineage>
        <taxon>Bacteria</taxon>
        <taxon>Pseudomonadati</taxon>
        <taxon>Pseudomonadota</taxon>
        <taxon>Gammaproteobacteria</taxon>
        <taxon>Alteromonadales</taxon>
        <taxon>Pseudoalteromonadaceae</taxon>
        <taxon>Pseudoalteromonas</taxon>
    </lineage>
</organism>
<evidence type="ECO:0000313" key="2">
    <source>
        <dbReference type="Proteomes" id="UP000310249"/>
    </source>
</evidence>
<dbReference type="EMBL" id="PNCI01000031">
    <property type="protein sequence ID" value="TMP27580.1"/>
    <property type="molecule type" value="Genomic_DNA"/>
</dbReference>
<reference evidence="2" key="2">
    <citation type="submission" date="2019-06" db="EMBL/GenBank/DDBJ databases">
        <title>Co-occurence of chitin degradation, pigmentation and bioactivity in marine Pseudoalteromonas.</title>
        <authorList>
            <person name="Sonnenschein E.C."/>
            <person name="Bech P.K."/>
        </authorList>
    </citation>
    <scope>NUCLEOTIDE SEQUENCE [LARGE SCALE GENOMIC DNA]</scope>
    <source>
        <strain evidence="2">S2676</strain>
    </source>
</reference>
<protein>
    <submittedName>
        <fullName evidence="1">Uncharacterized protein</fullName>
    </submittedName>
</protein>
<reference evidence="1 2" key="1">
    <citation type="submission" date="2018-01" db="EMBL/GenBank/DDBJ databases">
        <authorList>
            <person name="Paulsen S."/>
            <person name="Gram L.K."/>
        </authorList>
    </citation>
    <scope>NUCLEOTIDE SEQUENCE [LARGE SCALE GENOMIC DNA]</scope>
    <source>
        <strain evidence="1 2">S2676</strain>
    </source>
</reference>
<dbReference type="Proteomes" id="UP000310249">
    <property type="component" value="Unassembled WGS sequence"/>
</dbReference>
<accession>A0A5S3WKW7</accession>
<evidence type="ECO:0000313" key="1">
    <source>
        <dbReference type="EMBL" id="TMP27580.1"/>
    </source>
</evidence>
<sequence>MLLQIEQVLSEIGINQLSSEAKGLDAALTPRVGGAAPPPSHFCVTDGQCNTHTFVTFYCH</sequence>